<keyword evidence="2 4" id="KW-0479">Metal-binding</keyword>
<evidence type="ECO:0000256" key="2">
    <source>
        <dbReference type="ARBA" id="ARBA00022723"/>
    </source>
</evidence>
<dbReference type="GO" id="GO:0020037">
    <property type="term" value="F:heme binding"/>
    <property type="evidence" value="ECO:0007669"/>
    <property type="project" value="InterPro"/>
</dbReference>
<dbReference type="HOGENOM" id="CLU_088548_0_0_10"/>
<dbReference type="PROSITE" id="PS51257">
    <property type="entry name" value="PROKAR_LIPOPROTEIN"/>
    <property type="match status" value="1"/>
</dbReference>
<evidence type="ECO:0000256" key="1">
    <source>
        <dbReference type="ARBA" id="ARBA00022617"/>
    </source>
</evidence>
<evidence type="ECO:0000259" key="6">
    <source>
        <dbReference type="PROSITE" id="PS51007"/>
    </source>
</evidence>
<evidence type="ECO:0000256" key="4">
    <source>
        <dbReference type="PROSITE-ProRule" id="PRU00433"/>
    </source>
</evidence>
<keyword evidence="5" id="KW-0472">Membrane</keyword>
<evidence type="ECO:0000256" key="5">
    <source>
        <dbReference type="SAM" id="Phobius"/>
    </source>
</evidence>
<dbReference type="STRING" id="706194.SMCARI_085"/>
<dbReference type="EMBL" id="CP002163">
    <property type="protein sequence ID" value="ADM89908.1"/>
    <property type="molecule type" value="Genomic_DNA"/>
</dbReference>
<keyword evidence="3 4" id="KW-0408">Iron</keyword>
<organism evidence="7 8">
    <name type="scientific">Karelsulcia muelleri (strain CARI)</name>
    <name type="common">Sulcia muelleri</name>
    <dbReference type="NCBI Taxonomy" id="706194"/>
    <lineage>
        <taxon>Bacteria</taxon>
        <taxon>Pseudomonadati</taxon>
        <taxon>Bacteroidota</taxon>
        <taxon>Flavobacteriia</taxon>
        <taxon>Flavobacteriales</taxon>
        <taxon>Candidatus Karelsulcia</taxon>
    </lineage>
</organism>
<dbReference type="BioCyc" id="CSUL706194:GH8S-82-MONOMER"/>
<evidence type="ECO:0000256" key="3">
    <source>
        <dbReference type="ARBA" id="ARBA00023004"/>
    </source>
</evidence>
<dbReference type="GO" id="GO:0009055">
    <property type="term" value="F:electron transfer activity"/>
    <property type="evidence" value="ECO:0007669"/>
    <property type="project" value="InterPro"/>
</dbReference>
<dbReference type="InterPro" id="IPR009056">
    <property type="entry name" value="Cyt_c-like_dom"/>
</dbReference>
<dbReference type="InterPro" id="IPR036909">
    <property type="entry name" value="Cyt_c-like_dom_sf"/>
</dbReference>
<dbReference type="GO" id="GO:0046872">
    <property type="term" value="F:metal ion binding"/>
    <property type="evidence" value="ECO:0007669"/>
    <property type="project" value="UniProtKB-KW"/>
</dbReference>
<evidence type="ECO:0000313" key="8">
    <source>
        <dbReference type="Proteomes" id="UP000002231"/>
    </source>
</evidence>
<dbReference type="Proteomes" id="UP000002231">
    <property type="component" value="Chromosome"/>
</dbReference>
<gene>
    <name evidence="7" type="ordered locus">SMCARI_085</name>
</gene>
<accession>E0TJD1</accession>
<proteinExistence type="predicted"/>
<feature type="transmembrane region" description="Helical" evidence="5">
    <location>
        <begin position="6"/>
        <end position="23"/>
    </location>
</feature>
<dbReference type="KEGG" id="sum:SMCARI_085"/>
<name>E0TJD1_KARMC</name>
<dbReference type="Pfam" id="PF13442">
    <property type="entry name" value="Cytochrome_CBB3"/>
    <property type="match status" value="1"/>
</dbReference>
<dbReference type="SUPFAM" id="SSF46626">
    <property type="entry name" value="Cytochrome c"/>
    <property type="match status" value="1"/>
</dbReference>
<reference evidence="8" key="1">
    <citation type="journal article" date="2010" name="Genome Biol. Evol.">
        <title>Functional convergence in reduced genomes of bacterial symbionts spanning 200 My of evolution.</title>
        <authorList>
            <person name="McCutcheon J.P."/>
            <person name="Moran N.A."/>
        </authorList>
    </citation>
    <scope>NUCLEOTIDE SEQUENCE [LARGE SCALE GENOMIC DNA]</scope>
    <source>
        <strain evidence="8">CARI</strain>
    </source>
</reference>
<keyword evidence="5" id="KW-0812">Transmembrane</keyword>
<keyword evidence="5" id="KW-1133">Transmembrane helix</keyword>
<sequence length="188" mass="21996">MYKKYIYIIIYMLIIISCNNNLFPKSVYMPDMYYSKAYYKNIYHFEEKKNNKIKINNPLTPVLGTIIHNEEKIIPYTLPNNKKGYNLSKKIKISPLKGKKESKLKRGKYLFDINCAICHGEKGYGNGFLVKNEKILGVPSYKDIYISIGSIYHVMMYGKNNMGSYSSHLSLLDRWKIAEYVMSLKIKN</sequence>
<dbReference type="AlphaFoldDB" id="E0TJD1"/>
<dbReference type="PANTHER" id="PTHR40394">
    <property type="entry name" value="LIPOPROTEIN-RELATED"/>
    <property type="match status" value="1"/>
</dbReference>
<evidence type="ECO:0000313" key="7">
    <source>
        <dbReference type="EMBL" id="ADM89908.1"/>
    </source>
</evidence>
<dbReference type="Gene3D" id="1.10.760.10">
    <property type="entry name" value="Cytochrome c-like domain"/>
    <property type="match status" value="1"/>
</dbReference>
<dbReference type="PROSITE" id="PS51007">
    <property type="entry name" value="CYTC"/>
    <property type="match status" value="1"/>
</dbReference>
<protein>
    <recommendedName>
        <fullName evidence="6">Cytochrome c domain-containing protein</fullName>
    </recommendedName>
</protein>
<keyword evidence="1 4" id="KW-0349">Heme</keyword>
<dbReference type="PANTHER" id="PTHR40394:SF2">
    <property type="entry name" value="QUINOL:CYTOCHROME C OXIDOREDUCTASE MEMBRANE PROTEIN"/>
    <property type="match status" value="1"/>
</dbReference>
<keyword evidence="8" id="KW-1185">Reference proteome</keyword>
<feature type="domain" description="Cytochrome c" evidence="6">
    <location>
        <begin position="102"/>
        <end position="185"/>
    </location>
</feature>